<sequence length="39" mass="4206">MSTVDVNSQGVEIESTGETYLRDILGTNFESAVTAKNVE</sequence>
<evidence type="ECO:0000313" key="2">
    <source>
        <dbReference type="Proteomes" id="UP000708208"/>
    </source>
</evidence>
<gene>
    <name evidence="1" type="ORF">AFUS01_LOCUS6634</name>
</gene>
<keyword evidence="2" id="KW-1185">Reference proteome</keyword>
<feature type="non-terminal residue" evidence="1">
    <location>
        <position position="39"/>
    </location>
</feature>
<proteinExistence type="predicted"/>
<evidence type="ECO:0000313" key="1">
    <source>
        <dbReference type="EMBL" id="CAG7717161.1"/>
    </source>
</evidence>
<comment type="caution">
    <text evidence="1">The sequence shown here is derived from an EMBL/GenBank/DDBJ whole genome shotgun (WGS) entry which is preliminary data.</text>
</comment>
<name>A0A8J2JCQ3_9HEXA</name>
<reference evidence="1" key="1">
    <citation type="submission" date="2021-06" db="EMBL/GenBank/DDBJ databases">
        <authorList>
            <person name="Hodson N. C."/>
            <person name="Mongue J. A."/>
            <person name="Jaron S. K."/>
        </authorList>
    </citation>
    <scope>NUCLEOTIDE SEQUENCE</scope>
</reference>
<dbReference type="Proteomes" id="UP000708208">
    <property type="component" value="Unassembled WGS sequence"/>
</dbReference>
<organism evidence="1 2">
    <name type="scientific">Allacma fusca</name>
    <dbReference type="NCBI Taxonomy" id="39272"/>
    <lineage>
        <taxon>Eukaryota</taxon>
        <taxon>Metazoa</taxon>
        <taxon>Ecdysozoa</taxon>
        <taxon>Arthropoda</taxon>
        <taxon>Hexapoda</taxon>
        <taxon>Collembola</taxon>
        <taxon>Symphypleona</taxon>
        <taxon>Sminthuridae</taxon>
        <taxon>Allacma</taxon>
    </lineage>
</organism>
<protein>
    <submittedName>
        <fullName evidence="1">Uncharacterized protein</fullName>
    </submittedName>
</protein>
<dbReference type="AlphaFoldDB" id="A0A8J2JCQ3"/>
<accession>A0A8J2JCQ3</accession>
<dbReference type="EMBL" id="CAJVCH010043740">
    <property type="protein sequence ID" value="CAG7717161.1"/>
    <property type="molecule type" value="Genomic_DNA"/>
</dbReference>